<feature type="active site" description="Nucleophile" evidence="1">
    <location>
        <position position="184"/>
    </location>
</feature>
<dbReference type="AlphaFoldDB" id="A0A920CYU3"/>
<proteinExistence type="predicted"/>
<protein>
    <submittedName>
        <fullName evidence="4">Cephalosporin-C deacetylase</fullName>
    </submittedName>
</protein>
<dbReference type="InterPro" id="IPR029058">
    <property type="entry name" value="AB_hydrolase_fold"/>
</dbReference>
<feature type="domain" description="Acetyl xylan esterase" evidence="3">
    <location>
        <begin position="4"/>
        <end position="314"/>
    </location>
</feature>
<organism evidence="4 5">
    <name type="scientific">Paenibacillus montaniterrae</name>
    <dbReference type="NCBI Taxonomy" id="429341"/>
    <lineage>
        <taxon>Bacteria</taxon>
        <taxon>Bacillati</taxon>
        <taxon>Bacillota</taxon>
        <taxon>Bacilli</taxon>
        <taxon>Bacillales</taxon>
        <taxon>Paenibacillaceae</taxon>
        <taxon>Paenibacillus</taxon>
    </lineage>
</organism>
<dbReference type="Pfam" id="PF05448">
    <property type="entry name" value="AXE1"/>
    <property type="match status" value="1"/>
</dbReference>
<evidence type="ECO:0000256" key="1">
    <source>
        <dbReference type="PIRSR" id="PIRSR639069-1"/>
    </source>
</evidence>
<evidence type="ECO:0000256" key="2">
    <source>
        <dbReference type="PIRSR" id="PIRSR639069-2"/>
    </source>
</evidence>
<dbReference type="GO" id="GO:0052689">
    <property type="term" value="F:carboxylic ester hydrolase activity"/>
    <property type="evidence" value="ECO:0007669"/>
    <property type="project" value="TreeGrafter"/>
</dbReference>
<feature type="active site" description="Charge relay system" evidence="1">
    <location>
        <position position="299"/>
    </location>
</feature>
<accession>A0A920CYU3</accession>
<dbReference type="InterPro" id="IPR039069">
    <property type="entry name" value="CE7"/>
</dbReference>
<evidence type="ECO:0000313" key="5">
    <source>
        <dbReference type="Proteomes" id="UP000683139"/>
    </source>
</evidence>
<dbReference type="Proteomes" id="UP000683139">
    <property type="component" value="Unassembled WGS sequence"/>
</dbReference>
<sequence length="322" mass="35826">MHAIEKRIVELRQYEPQLVKPDGFEAYWEQIRQEALAESFDAIRKPAATLMQGVASYEVVYEGFAGTSIHATLSIPANRADEQHYPCLISLPGYTSERSNSYQHAHWLLMGVAVMSIDVRGQGRETGNSLGSSHGMTRGWITEGLLELERCYYKAVAVDMLRGLHWLKAQPEIDAARIGVIGASQGGGLASLLAAQDRDIALLVADIPNMCHIDYGVMHSTGSLTEVAEFCRRSPELLDQVLGNLSYFDLLHMAERIKMPVLMSVGLKDTVCTPEQIFPFFKQIASPQKQLEIYPFSGHVVERAQEQKAISFVHQHLGQASR</sequence>
<gene>
    <name evidence="4" type="primary">cah_2</name>
    <name evidence="4" type="ORF">J40TS1_38580</name>
</gene>
<dbReference type="RefSeq" id="WP_213518398.1">
    <property type="nucleotide sequence ID" value="NZ_BOSE01000008.1"/>
</dbReference>
<comment type="caution">
    <text evidence="4">The sequence shown here is derived from an EMBL/GenBank/DDBJ whole genome shotgun (WGS) entry which is preliminary data.</text>
</comment>
<dbReference type="SUPFAM" id="SSF53474">
    <property type="entry name" value="alpha/beta-Hydrolases"/>
    <property type="match status" value="1"/>
</dbReference>
<name>A0A920CYU3_9BACL</name>
<feature type="binding site" evidence="2">
    <location>
        <position position="94"/>
    </location>
    <ligand>
        <name>substrate</name>
    </ligand>
</feature>
<dbReference type="EMBL" id="BOSE01000008">
    <property type="protein sequence ID" value="GIP18216.1"/>
    <property type="molecule type" value="Genomic_DNA"/>
</dbReference>
<dbReference type="PANTHER" id="PTHR40111">
    <property type="entry name" value="CEPHALOSPORIN-C DEACETYLASE"/>
    <property type="match status" value="1"/>
</dbReference>
<keyword evidence="5" id="KW-1185">Reference proteome</keyword>
<dbReference type="GO" id="GO:0005976">
    <property type="term" value="P:polysaccharide metabolic process"/>
    <property type="evidence" value="ECO:0007669"/>
    <property type="project" value="TreeGrafter"/>
</dbReference>
<dbReference type="PANTHER" id="PTHR40111:SF1">
    <property type="entry name" value="CEPHALOSPORIN-C DEACETYLASE"/>
    <property type="match status" value="1"/>
</dbReference>
<dbReference type="Gene3D" id="3.40.50.1820">
    <property type="entry name" value="alpha/beta hydrolase"/>
    <property type="match status" value="1"/>
</dbReference>
<evidence type="ECO:0000313" key="4">
    <source>
        <dbReference type="EMBL" id="GIP18216.1"/>
    </source>
</evidence>
<feature type="active site" description="Charge relay system" evidence="1">
    <location>
        <position position="269"/>
    </location>
</feature>
<reference evidence="4" key="1">
    <citation type="submission" date="2021-03" db="EMBL/GenBank/DDBJ databases">
        <title>Antimicrobial resistance genes in bacteria isolated from Japanese honey, and their potential for conferring macrolide and lincosamide resistance in the American foulbrood pathogen Paenibacillus larvae.</title>
        <authorList>
            <person name="Okamoto M."/>
            <person name="Kumagai M."/>
            <person name="Kanamori H."/>
            <person name="Takamatsu D."/>
        </authorList>
    </citation>
    <scope>NUCLEOTIDE SEQUENCE</scope>
    <source>
        <strain evidence="4">J40TS1</strain>
    </source>
</reference>
<dbReference type="InterPro" id="IPR008391">
    <property type="entry name" value="AXE1_dom"/>
</dbReference>
<evidence type="ECO:0000259" key="3">
    <source>
        <dbReference type="Pfam" id="PF05448"/>
    </source>
</evidence>